<evidence type="ECO:0000313" key="2">
    <source>
        <dbReference type="Proteomes" id="UP000463961"/>
    </source>
</evidence>
<dbReference type="GO" id="GO:0005886">
    <property type="term" value="C:plasma membrane"/>
    <property type="evidence" value="ECO:0007669"/>
    <property type="project" value="TreeGrafter"/>
</dbReference>
<protein>
    <submittedName>
        <fullName evidence="1">Uncharacterized protein</fullName>
    </submittedName>
</protein>
<dbReference type="Pfam" id="PF05359">
    <property type="entry name" value="DUF748"/>
    <property type="match status" value="1"/>
</dbReference>
<dbReference type="PANTHER" id="PTHR30441">
    <property type="entry name" value="DUF748 DOMAIN-CONTAINING PROTEIN"/>
    <property type="match status" value="1"/>
</dbReference>
<dbReference type="InterPro" id="IPR008023">
    <property type="entry name" value="DUF748"/>
</dbReference>
<dbReference type="GO" id="GO:0090313">
    <property type="term" value="P:regulation of protein targeting to membrane"/>
    <property type="evidence" value="ECO:0007669"/>
    <property type="project" value="TreeGrafter"/>
</dbReference>
<evidence type="ECO:0000313" key="1">
    <source>
        <dbReference type="EMBL" id="BBU69255.1"/>
    </source>
</evidence>
<dbReference type="Proteomes" id="UP000463961">
    <property type="component" value="Chromosome"/>
</dbReference>
<dbReference type="PANTHER" id="PTHR30441:SF8">
    <property type="entry name" value="DUF748 DOMAIN-CONTAINING PROTEIN"/>
    <property type="match status" value="1"/>
</dbReference>
<dbReference type="EMBL" id="AP022345">
    <property type="protein sequence ID" value="BBU69255.1"/>
    <property type="molecule type" value="Genomic_DNA"/>
</dbReference>
<proteinExistence type="predicted"/>
<dbReference type="InterPro" id="IPR052894">
    <property type="entry name" value="AsmA-related"/>
</dbReference>
<name>A0A679I430_9RHOO</name>
<dbReference type="RefSeq" id="WP_244660489.1">
    <property type="nucleotide sequence ID" value="NZ_AP019011.1"/>
</dbReference>
<sequence length="833" mass="90320">MMKKTLKVLISLVLLVILAFWGLGTLILPGVIRDQAQAFGDQIGYRIEMGEIKLTPMLLRARVNDIRLTPASASDKATLFALKQIEVDARFWPLLLGQVSLERIVLDAPEVLLARNAGAGRERGDWNWVSLIDRINRLSASEPKQDPEQHSSLKVSVDALVLNGGRLAVRDGRQAYDLGPFNLQLTELRNQDDTGHVGGSSLASTYTLNLGSVTIPLPKVDGVPDRQLAFAKVSASGHMMGDASASLKAALNLTLDDGTIQSVWQVAANGTLTGKVAVEGLAVKPWLNLAPSYERLDSPSGTINGDFELKQDADAFVLDGNLNLDKLDIRVSGEKEPLLAWSTMAISRLHIALPHAESKPGALSMHEVLVDNPKIRFVLDAQRQSNFRSLFSQPEPKTAPKALPSVRVDGQHELVAKAPSTTATASSTNKPSVRQQAPGFRYDIRSIRLKNGYMFFADESIKPMFRVDVTDLNGAVQGISNEPGRYATLVLNGRAAKTGSLRARGQLAFADPRLNNDVSLVFRNIPLNATNPYTMTFAGYQIDDGRIDVDLRYVTKNGELQGKNRFVIKRIKLGEPVPDYQGTRLPLGLAIALLEDSDGMIDVNIPVKGNVNEPEFSVGHLVWQAVKTVLANIVTAPFRALGALMGIENMDAIAFVPGESALPLEGDEQLLKIADYLAKRPKAKLVIHGTYDSAVDSTELARAMADTAILEASGLKVSPGEPLPTPNLTDPKVRAGLKSAYGAQVGRIKLGQRFLTLPDNPERDIQLRQELMQSYKITDEQLKQLAAQRADAVKARLLSVDAKLAERITIGDAEAVSADSAGVPLRVTLETGS</sequence>
<reference evidence="2" key="1">
    <citation type="submission" date="2020-01" db="EMBL/GenBank/DDBJ databases">
        <title>Phosphoaccumulans saitamaens gen. nov., sp. nov., a polyphosphate accumulating bacterium isolated from surface river water.</title>
        <authorList>
            <person name="Watanabe K."/>
            <person name="Suda W."/>
        </authorList>
    </citation>
    <scope>NUCLEOTIDE SEQUENCE [LARGE SCALE GENOMIC DNA]</scope>
    <source>
        <strain evidence="2">ICHIAU1</strain>
    </source>
</reference>
<organism evidence="1 2">
    <name type="scientific">Fluviibacter phosphoraccumulans</name>
    <dbReference type="NCBI Taxonomy" id="1751046"/>
    <lineage>
        <taxon>Bacteria</taxon>
        <taxon>Pseudomonadati</taxon>
        <taxon>Pseudomonadota</taxon>
        <taxon>Betaproteobacteria</taxon>
        <taxon>Rhodocyclales</taxon>
        <taxon>Fluviibacteraceae</taxon>
        <taxon>Fluviibacter</taxon>
    </lineage>
</organism>
<keyword evidence="2" id="KW-1185">Reference proteome</keyword>
<gene>
    <name evidence="1" type="ORF">ICHIAU1_15380</name>
</gene>
<accession>A0A679I430</accession>
<dbReference type="AlphaFoldDB" id="A0A679I430"/>